<dbReference type="Proteomes" id="UP000321168">
    <property type="component" value="Unassembled WGS sequence"/>
</dbReference>
<dbReference type="OrthoDB" id="1446429at2"/>
<comment type="caution">
    <text evidence="2">The sequence shown here is derived from an EMBL/GenBank/DDBJ whole genome shotgun (WGS) entry which is preliminary data.</text>
</comment>
<proteinExistence type="predicted"/>
<keyword evidence="1" id="KW-0812">Transmembrane</keyword>
<accession>A0A5C6V5K9</accession>
<gene>
    <name evidence="2" type="ORF">FRX97_07000</name>
</gene>
<feature type="transmembrane region" description="Helical" evidence="1">
    <location>
        <begin position="12"/>
        <end position="30"/>
    </location>
</feature>
<dbReference type="EMBL" id="VORB01000005">
    <property type="protein sequence ID" value="TXC78955.1"/>
    <property type="molecule type" value="Genomic_DNA"/>
</dbReference>
<keyword evidence="1" id="KW-0472">Membrane</keyword>
<feature type="transmembrane region" description="Helical" evidence="1">
    <location>
        <begin position="42"/>
        <end position="63"/>
    </location>
</feature>
<organism evidence="2 3">
    <name type="scientific">Luteibaculum oceani</name>
    <dbReference type="NCBI Taxonomy" id="1294296"/>
    <lineage>
        <taxon>Bacteria</taxon>
        <taxon>Pseudomonadati</taxon>
        <taxon>Bacteroidota</taxon>
        <taxon>Flavobacteriia</taxon>
        <taxon>Flavobacteriales</taxon>
        <taxon>Luteibaculaceae</taxon>
        <taxon>Luteibaculum</taxon>
    </lineage>
</organism>
<keyword evidence="1" id="KW-1133">Transmembrane helix</keyword>
<protein>
    <submittedName>
        <fullName evidence="2">Uncharacterized protein</fullName>
    </submittedName>
</protein>
<feature type="transmembrane region" description="Helical" evidence="1">
    <location>
        <begin position="72"/>
        <end position="90"/>
    </location>
</feature>
<evidence type="ECO:0000256" key="1">
    <source>
        <dbReference type="SAM" id="Phobius"/>
    </source>
</evidence>
<feature type="transmembrane region" description="Helical" evidence="1">
    <location>
        <begin position="110"/>
        <end position="130"/>
    </location>
</feature>
<evidence type="ECO:0000313" key="3">
    <source>
        <dbReference type="Proteomes" id="UP000321168"/>
    </source>
</evidence>
<reference evidence="2 3" key="1">
    <citation type="submission" date="2019-08" db="EMBL/GenBank/DDBJ databases">
        <title>Genome of Luteibaculum oceani JCM 18817.</title>
        <authorList>
            <person name="Bowman J.P."/>
        </authorList>
    </citation>
    <scope>NUCLEOTIDE SEQUENCE [LARGE SCALE GENOMIC DNA]</scope>
    <source>
        <strain evidence="2 3">JCM 18817</strain>
    </source>
</reference>
<dbReference type="AlphaFoldDB" id="A0A5C6V5K9"/>
<sequence length="137" mass="14052">MEENKIGLALNVAKIGIIALGIIFVLMILGGNDGMVGSALTLTYVALAASAIAALGFGIYLFLTNIKNNKTGIISLGVFAAIILIAYATASSDIPAIKQQVSEGTVKMVGGGIVAFYILLIGAVGSIVYAEVSKLFK</sequence>
<name>A0A5C6V5K9_9FLAO</name>
<evidence type="ECO:0000313" key="2">
    <source>
        <dbReference type="EMBL" id="TXC78955.1"/>
    </source>
</evidence>
<dbReference type="RefSeq" id="WP_147014479.1">
    <property type="nucleotide sequence ID" value="NZ_VORB01000005.1"/>
</dbReference>
<keyword evidence="3" id="KW-1185">Reference proteome</keyword>